<keyword evidence="4 8" id="KW-0256">Endoplasmic reticulum</keyword>
<evidence type="ECO:0000259" key="11">
    <source>
        <dbReference type="Pfam" id="PF25179"/>
    </source>
</evidence>
<evidence type="ECO:0000256" key="2">
    <source>
        <dbReference type="ARBA" id="ARBA00005512"/>
    </source>
</evidence>
<evidence type="ECO:0000313" key="12">
    <source>
        <dbReference type="Ensembl" id="ENSPNAP00000003891.2"/>
    </source>
</evidence>
<evidence type="ECO:0000256" key="3">
    <source>
        <dbReference type="ARBA" id="ARBA00022692"/>
    </source>
</evidence>
<feature type="region of interest" description="Disordered" evidence="9">
    <location>
        <begin position="665"/>
        <end position="724"/>
    </location>
</feature>
<feature type="domain" description="Lipase maturation factor 1/2 C-terminal" evidence="11">
    <location>
        <begin position="452"/>
        <end position="594"/>
    </location>
</feature>
<evidence type="ECO:0000256" key="8">
    <source>
        <dbReference type="RuleBase" id="RU361229"/>
    </source>
</evidence>
<keyword evidence="3 8" id="KW-0812">Transmembrane</keyword>
<evidence type="ECO:0000256" key="6">
    <source>
        <dbReference type="ARBA" id="ARBA00023136"/>
    </source>
</evidence>
<feature type="transmembrane region" description="Helical" evidence="8">
    <location>
        <begin position="271"/>
        <end position="294"/>
    </location>
</feature>
<evidence type="ECO:0000313" key="13">
    <source>
        <dbReference type="Proteomes" id="UP001501920"/>
    </source>
</evidence>
<keyword evidence="6 8" id="KW-0472">Membrane</keyword>
<comment type="function">
    <text evidence="8">Involved in the maturation of specific proteins in the endoplasmic reticulum.</text>
</comment>
<evidence type="ECO:0000256" key="5">
    <source>
        <dbReference type="ARBA" id="ARBA00022989"/>
    </source>
</evidence>
<dbReference type="InterPro" id="IPR057434">
    <property type="entry name" value="LMF1/2_N"/>
</dbReference>
<dbReference type="Proteomes" id="UP001501920">
    <property type="component" value="Chromosome 1"/>
</dbReference>
<evidence type="ECO:0000256" key="4">
    <source>
        <dbReference type="ARBA" id="ARBA00022824"/>
    </source>
</evidence>
<feature type="compositionally biased region" description="Basic and acidic residues" evidence="9">
    <location>
        <begin position="703"/>
        <end position="724"/>
    </location>
</feature>
<feature type="compositionally biased region" description="Basic and acidic residues" evidence="9">
    <location>
        <begin position="676"/>
        <end position="696"/>
    </location>
</feature>
<dbReference type="Pfam" id="PF06762">
    <property type="entry name" value="LMF1"/>
    <property type="match status" value="1"/>
</dbReference>
<evidence type="ECO:0000256" key="9">
    <source>
        <dbReference type="SAM" id="MobiDB-lite"/>
    </source>
</evidence>
<comment type="subcellular location">
    <subcellularLocation>
        <location evidence="1 8">Endoplasmic reticulum membrane</location>
        <topology evidence="1 8">Multi-pass membrane protein</topology>
    </subcellularLocation>
</comment>
<dbReference type="Pfam" id="PF25179">
    <property type="entry name" value="LMF1_C"/>
    <property type="match status" value="1"/>
</dbReference>
<dbReference type="InterPro" id="IPR009613">
    <property type="entry name" value="LMF"/>
</dbReference>
<keyword evidence="13" id="KW-1185">Reference proteome</keyword>
<accession>A0A3B4BZE7</accession>
<evidence type="ECO:0000256" key="7">
    <source>
        <dbReference type="ARBA" id="ARBA00023180"/>
    </source>
</evidence>
<keyword evidence="5 8" id="KW-1133">Transmembrane helix</keyword>
<comment type="similarity">
    <text evidence="2 8">Belongs to the lipase maturation factor family.</text>
</comment>
<protein>
    <recommendedName>
        <fullName evidence="8">Lipase maturation factor</fullName>
    </recommendedName>
</protein>
<feature type="transmembrane region" description="Helical" evidence="8">
    <location>
        <begin position="404"/>
        <end position="425"/>
    </location>
</feature>
<evidence type="ECO:0000259" key="10">
    <source>
        <dbReference type="Pfam" id="PF06762"/>
    </source>
</evidence>
<name>A0A3B4BZE7_PYGNA</name>
<feature type="transmembrane region" description="Helical" evidence="8">
    <location>
        <begin position="96"/>
        <end position="114"/>
    </location>
</feature>
<proteinExistence type="inferred from homology"/>
<dbReference type="AlphaFoldDB" id="A0A3B4BZE7"/>
<feature type="transmembrane region" description="Helical" evidence="8">
    <location>
        <begin position="314"/>
        <end position="339"/>
    </location>
</feature>
<feature type="transmembrane region" description="Helical" evidence="8">
    <location>
        <begin position="148"/>
        <end position="165"/>
    </location>
</feature>
<feature type="transmembrane region" description="Helical" evidence="8">
    <location>
        <begin position="373"/>
        <end position="398"/>
    </location>
</feature>
<feature type="domain" description="Lipase maturation factor 1/2 N-terminal" evidence="10">
    <location>
        <begin position="142"/>
        <end position="300"/>
    </location>
</feature>
<dbReference type="PANTHER" id="PTHR14463">
    <property type="entry name" value="LIPASE MATURATION FACTOR"/>
    <property type="match status" value="1"/>
</dbReference>
<dbReference type="InterPro" id="IPR057433">
    <property type="entry name" value="LMF1/2_C"/>
</dbReference>
<dbReference type="GO" id="GO:0005789">
    <property type="term" value="C:endoplasmic reticulum membrane"/>
    <property type="evidence" value="ECO:0007669"/>
    <property type="project" value="UniProtKB-SubCell"/>
</dbReference>
<reference evidence="12 13" key="1">
    <citation type="submission" date="2020-10" db="EMBL/GenBank/DDBJ databases">
        <title>Pygocentrus nattereri (red-bellied piranha) genome, fPygNat1, primary haplotype.</title>
        <authorList>
            <person name="Myers G."/>
            <person name="Meyer A."/>
            <person name="Karagic N."/>
            <person name="Pippel M."/>
            <person name="Winkler S."/>
            <person name="Tracey A."/>
            <person name="Wood J."/>
            <person name="Formenti G."/>
            <person name="Howe K."/>
            <person name="Fedrigo O."/>
            <person name="Jarvis E.D."/>
        </authorList>
    </citation>
    <scope>NUCLEOTIDE SEQUENCE [LARGE SCALE GENOMIC DNA]</scope>
</reference>
<organism evidence="12 13">
    <name type="scientific">Pygocentrus nattereri</name>
    <name type="common">Red-bellied piranha</name>
    <dbReference type="NCBI Taxonomy" id="42514"/>
    <lineage>
        <taxon>Eukaryota</taxon>
        <taxon>Metazoa</taxon>
        <taxon>Chordata</taxon>
        <taxon>Craniata</taxon>
        <taxon>Vertebrata</taxon>
        <taxon>Euteleostomi</taxon>
        <taxon>Actinopterygii</taxon>
        <taxon>Neopterygii</taxon>
        <taxon>Teleostei</taxon>
        <taxon>Ostariophysi</taxon>
        <taxon>Characiformes</taxon>
        <taxon>Characoidei</taxon>
        <taxon>Pygocentrus</taxon>
    </lineage>
</organism>
<reference evidence="12" key="3">
    <citation type="submission" date="2025-09" db="UniProtKB">
        <authorList>
            <consortium name="Ensembl"/>
        </authorList>
    </citation>
    <scope>IDENTIFICATION</scope>
</reference>
<dbReference type="GeneTree" id="ENSGT00530000063702"/>
<sequence length="724" mass="80788">MFIVLGKSKTFISTFYKCLCIDFDRYMENWILASFGIKSAHSFPSVVSVAGLFGDEGLVPVHLQVAGVQRPLLEQLQASPSLLWLGPTLGLGPQQALEIICLLGVLLSLGAVLLGALRDSLVYLCLWALYLSLYTVGGDFLHAEWDNLLLEAGLLAALVAPCALLRRISASSHHDPVTFWLTRWLFFRLVLCTGVSKLASGDPSWWDLTALSRHFETQASPTPLAWYAHQLPDWLSKLGAVYILSAEITVPLLMFFAPVRGLRIGAFYIQLCFILLGGFSLLHLLTITLSFSLLDNDHFSSQKKKTKTKTWSQFLLSCLSFLVKLAVYLLVLFSAIKLFKLEINWEKKVVTSKTTFTRKSFEEFVKQIQDPTIWVGVLSLTWEVVAALLKCVCARGVLNKLSSLIQWAIFTAAAAAVFALSLVPYTAMAGMSGGKILPEVRKAYGAVEKYQLVSAYGIQHRMVPPAGRPEIVLEGSADKKTWTELNLMYKPDSLSECPPVVGPHQPRLDWLLWEAAVGEHDQNHWFTGLMQRLLEGKPDVVSLLQVDEAQYPFSQTPPAFVRAKVYHYHFTRTTEDGTHPQAWWKRQYVREFFPTVHLGDPALNVLLSDAGLKEKYPVQSSPDTPVSQALGLLRGHVRGLSGPLVLLTLFATVASILLLKALFSRPRHPKGPKPKSTSEHRNKKPREAHEGSEKSRAPPNRGGKKDNSEERKQDSDRSPPRKRK</sequence>
<feature type="transmembrane region" description="Helical" evidence="8">
    <location>
        <begin position="239"/>
        <end position="259"/>
    </location>
</feature>
<dbReference type="GO" id="GO:0051604">
    <property type="term" value="P:protein maturation"/>
    <property type="evidence" value="ECO:0007669"/>
    <property type="project" value="InterPro"/>
</dbReference>
<feature type="transmembrane region" description="Helical" evidence="8">
    <location>
        <begin position="644"/>
        <end position="663"/>
    </location>
</feature>
<reference evidence="12" key="2">
    <citation type="submission" date="2025-08" db="UniProtKB">
        <authorList>
            <consortium name="Ensembl"/>
        </authorList>
    </citation>
    <scope>IDENTIFICATION</scope>
</reference>
<dbReference type="Ensembl" id="ENSPNAT00000007938.2">
    <property type="protein sequence ID" value="ENSPNAP00000003891.2"/>
    <property type="gene ID" value="ENSPNAG00000010370.2"/>
</dbReference>
<feature type="transmembrane region" description="Helical" evidence="8">
    <location>
        <begin position="121"/>
        <end position="142"/>
    </location>
</feature>
<dbReference type="PANTHER" id="PTHR14463:SF5">
    <property type="entry name" value="LIPASE MATURATION FACTOR 2"/>
    <property type="match status" value="1"/>
</dbReference>
<evidence type="ECO:0000256" key="1">
    <source>
        <dbReference type="ARBA" id="ARBA00004477"/>
    </source>
</evidence>
<keyword evidence="7" id="KW-0325">Glycoprotein</keyword>